<sequence>MTHSPVIPDYSAMPSHNDIKTVAYLDPMLNYAEAHLGIRFRPTEKYRYSAFCPFHADTKDSFRLYVDGNDVVRFHCFGACGGDWDIYDVIMLREKCSFRQAQRIWADYLGLKDVEFHSGRSQNIPEPDAEPEPDDSVEFLEPAEPTDQTKATLAEAAGFYNELLLSDSEKYSKVLTYLARRGLESPIIERFQIGYSPSLY</sequence>
<keyword evidence="6" id="KW-1185">Reference proteome</keyword>
<evidence type="ECO:0000259" key="4">
    <source>
        <dbReference type="SMART" id="SM00400"/>
    </source>
</evidence>
<dbReference type="InterPro" id="IPR037068">
    <property type="entry name" value="DNA_primase_core_N_sf"/>
</dbReference>
<dbReference type="Pfam" id="PF01807">
    <property type="entry name" value="Zn_ribbon_DnaG"/>
    <property type="match status" value="1"/>
</dbReference>
<dbReference type="AlphaFoldDB" id="A0A5K8AB00"/>
<evidence type="ECO:0000313" key="5">
    <source>
        <dbReference type="EMBL" id="BBO89689.1"/>
    </source>
</evidence>
<dbReference type="SUPFAM" id="SSF56731">
    <property type="entry name" value="DNA primase core"/>
    <property type="match status" value="1"/>
</dbReference>
<dbReference type="GO" id="GO:0003677">
    <property type="term" value="F:DNA binding"/>
    <property type="evidence" value="ECO:0007669"/>
    <property type="project" value="InterPro"/>
</dbReference>
<name>A0A5K8AB00_9BACT</name>
<accession>A0A5K8AB00</accession>
<reference evidence="5 6" key="1">
    <citation type="submission" date="2019-11" db="EMBL/GenBank/DDBJ databases">
        <title>Comparative genomics of hydrocarbon-degrading Desulfosarcina strains.</title>
        <authorList>
            <person name="Watanabe M."/>
            <person name="Kojima H."/>
            <person name="Fukui M."/>
        </authorList>
    </citation>
    <scope>NUCLEOTIDE SEQUENCE [LARGE SCALE GENOMIC DNA]</scope>
    <source>
        <strain evidence="6">oXyS1</strain>
    </source>
</reference>
<keyword evidence="2" id="KW-0863">Zinc-finger</keyword>
<keyword evidence="3" id="KW-0862">Zinc</keyword>
<keyword evidence="1" id="KW-0479">Metal-binding</keyword>
<dbReference type="SUPFAM" id="SSF57783">
    <property type="entry name" value="Zinc beta-ribbon"/>
    <property type="match status" value="1"/>
</dbReference>
<dbReference type="InterPro" id="IPR050219">
    <property type="entry name" value="DnaG_primase"/>
</dbReference>
<dbReference type="InterPro" id="IPR036977">
    <property type="entry name" value="DNA_primase_Znf_CHC2"/>
</dbReference>
<dbReference type="GO" id="GO:0003899">
    <property type="term" value="F:DNA-directed RNA polymerase activity"/>
    <property type="evidence" value="ECO:0007669"/>
    <property type="project" value="InterPro"/>
</dbReference>
<feature type="domain" description="Zinc finger CHC2-type" evidence="4">
    <location>
        <begin position="48"/>
        <end position="106"/>
    </location>
</feature>
<dbReference type="GO" id="GO:0008270">
    <property type="term" value="F:zinc ion binding"/>
    <property type="evidence" value="ECO:0007669"/>
    <property type="project" value="UniProtKB-KW"/>
</dbReference>
<dbReference type="InterPro" id="IPR002694">
    <property type="entry name" value="Znf_CHC2"/>
</dbReference>
<evidence type="ECO:0000256" key="2">
    <source>
        <dbReference type="ARBA" id="ARBA00022771"/>
    </source>
</evidence>
<dbReference type="Proteomes" id="UP000422108">
    <property type="component" value="Chromosome"/>
</dbReference>
<organism evidence="5 6">
    <name type="scientific">Desulfosarcina ovata subsp. ovata</name>
    <dbReference type="NCBI Taxonomy" id="2752305"/>
    <lineage>
        <taxon>Bacteria</taxon>
        <taxon>Pseudomonadati</taxon>
        <taxon>Thermodesulfobacteriota</taxon>
        <taxon>Desulfobacteria</taxon>
        <taxon>Desulfobacterales</taxon>
        <taxon>Desulfosarcinaceae</taxon>
        <taxon>Desulfosarcina</taxon>
    </lineage>
</organism>
<dbReference type="GO" id="GO:0005737">
    <property type="term" value="C:cytoplasm"/>
    <property type="evidence" value="ECO:0007669"/>
    <property type="project" value="TreeGrafter"/>
</dbReference>
<evidence type="ECO:0000256" key="1">
    <source>
        <dbReference type="ARBA" id="ARBA00022723"/>
    </source>
</evidence>
<dbReference type="EMBL" id="AP021879">
    <property type="protein sequence ID" value="BBO89689.1"/>
    <property type="molecule type" value="Genomic_DNA"/>
</dbReference>
<dbReference type="GO" id="GO:0006269">
    <property type="term" value="P:DNA replication, synthesis of primer"/>
    <property type="evidence" value="ECO:0007669"/>
    <property type="project" value="TreeGrafter"/>
</dbReference>
<gene>
    <name evidence="5" type="ORF">DSCOOX_28690</name>
</gene>
<evidence type="ECO:0000313" key="6">
    <source>
        <dbReference type="Proteomes" id="UP000422108"/>
    </source>
</evidence>
<dbReference type="PANTHER" id="PTHR30313">
    <property type="entry name" value="DNA PRIMASE"/>
    <property type="match status" value="1"/>
</dbReference>
<dbReference type="Gene3D" id="3.90.980.10">
    <property type="entry name" value="DNA primase, catalytic core, N-terminal domain"/>
    <property type="match status" value="1"/>
</dbReference>
<evidence type="ECO:0000256" key="3">
    <source>
        <dbReference type="ARBA" id="ARBA00022833"/>
    </source>
</evidence>
<proteinExistence type="predicted"/>
<dbReference type="Gene3D" id="3.90.580.10">
    <property type="entry name" value="Zinc finger, CHC2-type domain"/>
    <property type="match status" value="1"/>
</dbReference>
<dbReference type="SMART" id="SM00400">
    <property type="entry name" value="ZnF_CHCC"/>
    <property type="match status" value="1"/>
</dbReference>
<dbReference type="PANTHER" id="PTHR30313:SF2">
    <property type="entry name" value="DNA PRIMASE"/>
    <property type="match status" value="1"/>
</dbReference>
<protein>
    <recommendedName>
        <fullName evidence="4">Zinc finger CHC2-type domain-containing protein</fullName>
    </recommendedName>
</protein>